<organism evidence="2 3">
    <name type="scientific">Cerasicoccus arenae</name>
    <dbReference type="NCBI Taxonomy" id="424488"/>
    <lineage>
        <taxon>Bacteria</taxon>
        <taxon>Pseudomonadati</taxon>
        <taxon>Verrucomicrobiota</taxon>
        <taxon>Opitutia</taxon>
        <taxon>Puniceicoccales</taxon>
        <taxon>Cerasicoccaceae</taxon>
        <taxon>Cerasicoccus</taxon>
    </lineage>
</organism>
<dbReference type="InterPro" id="IPR011990">
    <property type="entry name" value="TPR-like_helical_dom_sf"/>
</dbReference>
<sequence length="369" mass="41537">MKRILTVACLLTLSALAANAEDYFRKYGNKPVKVINQSTDPASQEVLNLTGVDRGDLILKFENRPGEVGLPLDTEGLKLSIQFPDSVGVAYKQINKGEYAEAIEVLRPMVYPLVQYFEVPPENINSHEIIERYVFALVNSKGNDEEISELLRRIPLKKAPPIFSLHALHYVARLVEMGQQQDALKLLNRIPMDSDNPIMLELVMEFADDLREEGNLDEALFLYDRLQQTKGTEQAVLATLWSAYCNVVLERYQLAGIFVEKAGKFTAEDRPYSLAQLVKAKIELETLNYTAAMEEVAKGVVATDVSYNWSPELIYTTGLCYENLDFPDTAREVYHEIVLFYPESKWAKEAEGGLMRLPPPAPKEEAPGA</sequence>
<proteinExistence type="predicted"/>
<evidence type="ECO:0000256" key="1">
    <source>
        <dbReference type="SAM" id="SignalP"/>
    </source>
</evidence>
<comment type="caution">
    <text evidence="2">The sequence shown here is derived from an EMBL/GenBank/DDBJ whole genome shotgun (WGS) entry which is preliminary data.</text>
</comment>
<reference evidence="2" key="1">
    <citation type="journal article" date="2014" name="Int. J. Syst. Evol. Microbiol.">
        <title>Complete genome sequence of Corynebacterium casei LMG S-19264T (=DSM 44701T), isolated from a smear-ripened cheese.</title>
        <authorList>
            <consortium name="US DOE Joint Genome Institute (JGI-PGF)"/>
            <person name="Walter F."/>
            <person name="Albersmeier A."/>
            <person name="Kalinowski J."/>
            <person name="Ruckert C."/>
        </authorList>
    </citation>
    <scope>NUCLEOTIDE SEQUENCE</scope>
    <source>
        <strain evidence="2">KCTC 12870</strain>
    </source>
</reference>
<evidence type="ECO:0000313" key="3">
    <source>
        <dbReference type="Proteomes" id="UP000642829"/>
    </source>
</evidence>
<dbReference type="Gene3D" id="1.25.40.10">
    <property type="entry name" value="Tetratricopeptide repeat domain"/>
    <property type="match status" value="1"/>
</dbReference>
<evidence type="ECO:0000313" key="2">
    <source>
        <dbReference type="EMBL" id="GHB99254.1"/>
    </source>
</evidence>
<dbReference type="RefSeq" id="WP_189513422.1">
    <property type="nucleotide sequence ID" value="NZ_BMXG01000007.1"/>
</dbReference>
<dbReference type="Proteomes" id="UP000642829">
    <property type="component" value="Unassembled WGS sequence"/>
</dbReference>
<dbReference type="SUPFAM" id="SSF48452">
    <property type="entry name" value="TPR-like"/>
    <property type="match status" value="1"/>
</dbReference>
<reference evidence="2" key="2">
    <citation type="submission" date="2020-09" db="EMBL/GenBank/DDBJ databases">
        <authorList>
            <person name="Sun Q."/>
            <person name="Kim S."/>
        </authorList>
    </citation>
    <scope>NUCLEOTIDE SEQUENCE</scope>
    <source>
        <strain evidence="2">KCTC 12870</strain>
    </source>
</reference>
<keyword evidence="3" id="KW-1185">Reference proteome</keyword>
<protein>
    <recommendedName>
        <fullName evidence="4">Tetratricopeptide repeat protein</fullName>
    </recommendedName>
</protein>
<keyword evidence="1" id="KW-0732">Signal</keyword>
<feature type="chain" id="PRO_5035220161" description="Tetratricopeptide repeat protein" evidence="1">
    <location>
        <begin position="21"/>
        <end position="369"/>
    </location>
</feature>
<name>A0A8J3DGL2_9BACT</name>
<accession>A0A8J3DGL2</accession>
<dbReference type="AlphaFoldDB" id="A0A8J3DGL2"/>
<gene>
    <name evidence="2" type="ORF">GCM10007047_14310</name>
</gene>
<dbReference type="EMBL" id="BMXG01000007">
    <property type="protein sequence ID" value="GHB99254.1"/>
    <property type="molecule type" value="Genomic_DNA"/>
</dbReference>
<evidence type="ECO:0008006" key="4">
    <source>
        <dbReference type="Google" id="ProtNLM"/>
    </source>
</evidence>
<feature type="signal peptide" evidence="1">
    <location>
        <begin position="1"/>
        <end position="20"/>
    </location>
</feature>